<keyword evidence="2" id="KW-1185">Reference proteome</keyword>
<name>A0AAU9JH80_9CILI</name>
<protein>
    <submittedName>
        <fullName evidence="1">Uncharacterized protein</fullName>
    </submittedName>
</protein>
<dbReference type="AlphaFoldDB" id="A0AAU9JH80"/>
<accession>A0AAU9JH80</accession>
<comment type="caution">
    <text evidence="1">The sequence shown here is derived from an EMBL/GenBank/DDBJ whole genome shotgun (WGS) entry which is preliminary data.</text>
</comment>
<sequence length="111" mass="12825">MNLNFKPGRFMTVKEVLMSSMPSNVVRTQGMALKFENQNLTLQGLDNISTIEVETDLVNLPVSLQSFYMVIGEVKVDYLGGKKIRATVCRELVFRKYNVDYYEKEMMRCLN</sequence>
<evidence type="ECO:0000313" key="1">
    <source>
        <dbReference type="EMBL" id="CAG9326592.1"/>
    </source>
</evidence>
<evidence type="ECO:0000313" key="2">
    <source>
        <dbReference type="Proteomes" id="UP001162131"/>
    </source>
</evidence>
<dbReference type="EMBL" id="CAJZBQ010000041">
    <property type="protein sequence ID" value="CAG9326592.1"/>
    <property type="molecule type" value="Genomic_DNA"/>
</dbReference>
<proteinExistence type="predicted"/>
<gene>
    <name evidence="1" type="ORF">BSTOLATCC_MIC41866</name>
</gene>
<reference evidence="1" key="1">
    <citation type="submission" date="2021-09" db="EMBL/GenBank/DDBJ databases">
        <authorList>
            <consortium name="AG Swart"/>
            <person name="Singh M."/>
            <person name="Singh A."/>
            <person name="Seah K."/>
            <person name="Emmerich C."/>
        </authorList>
    </citation>
    <scope>NUCLEOTIDE SEQUENCE</scope>
    <source>
        <strain evidence="1">ATCC30299</strain>
    </source>
</reference>
<organism evidence="1 2">
    <name type="scientific">Blepharisma stoltei</name>
    <dbReference type="NCBI Taxonomy" id="1481888"/>
    <lineage>
        <taxon>Eukaryota</taxon>
        <taxon>Sar</taxon>
        <taxon>Alveolata</taxon>
        <taxon>Ciliophora</taxon>
        <taxon>Postciliodesmatophora</taxon>
        <taxon>Heterotrichea</taxon>
        <taxon>Heterotrichida</taxon>
        <taxon>Blepharismidae</taxon>
        <taxon>Blepharisma</taxon>
    </lineage>
</organism>
<dbReference type="Proteomes" id="UP001162131">
    <property type="component" value="Unassembled WGS sequence"/>
</dbReference>